<feature type="region of interest" description="Disordered" evidence="2">
    <location>
        <begin position="46"/>
        <end position="75"/>
    </location>
</feature>
<dbReference type="PANTHER" id="PTHR47026">
    <property type="entry name" value="PIGMENTOSA GTPASE REGULATOR-LIKE PROTEIN, PUTATIVE-RELATED"/>
    <property type="match status" value="1"/>
</dbReference>
<dbReference type="EMBL" id="JAPFFF010000008">
    <property type="protein sequence ID" value="KAK8884985.1"/>
    <property type="molecule type" value="Genomic_DNA"/>
</dbReference>
<evidence type="ECO:0000256" key="2">
    <source>
        <dbReference type="SAM" id="MobiDB-lite"/>
    </source>
</evidence>
<reference evidence="3 4" key="1">
    <citation type="submission" date="2024-04" db="EMBL/GenBank/DDBJ databases">
        <title>Tritrichomonas musculus Genome.</title>
        <authorList>
            <person name="Alves-Ferreira E."/>
            <person name="Grigg M."/>
            <person name="Lorenzi H."/>
            <person name="Galac M."/>
        </authorList>
    </citation>
    <scope>NUCLEOTIDE SEQUENCE [LARGE SCALE GENOMIC DNA]</scope>
    <source>
        <strain evidence="3 4">EAF2021</strain>
    </source>
</reference>
<dbReference type="PANTHER" id="PTHR47026:SF2">
    <property type="entry name" value="FLAGELLAR ASSOCIATED PROTEIN"/>
    <property type="match status" value="1"/>
</dbReference>
<accession>A0ABR2K1I5</accession>
<keyword evidence="4" id="KW-1185">Reference proteome</keyword>
<evidence type="ECO:0000313" key="3">
    <source>
        <dbReference type="EMBL" id="KAK8884985.1"/>
    </source>
</evidence>
<evidence type="ECO:0000256" key="1">
    <source>
        <dbReference type="SAM" id="Coils"/>
    </source>
</evidence>
<protein>
    <submittedName>
        <fullName evidence="3">Uncharacterized protein</fullName>
    </submittedName>
</protein>
<comment type="caution">
    <text evidence="3">The sequence shown here is derived from an EMBL/GenBank/DDBJ whole genome shotgun (WGS) entry which is preliminary data.</text>
</comment>
<evidence type="ECO:0000313" key="4">
    <source>
        <dbReference type="Proteomes" id="UP001470230"/>
    </source>
</evidence>
<keyword evidence="1" id="KW-0175">Coiled coil</keyword>
<proteinExistence type="predicted"/>
<dbReference type="Proteomes" id="UP001470230">
    <property type="component" value="Unassembled WGS sequence"/>
</dbReference>
<gene>
    <name evidence="3" type="ORF">M9Y10_044113</name>
</gene>
<feature type="coiled-coil region" evidence="1">
    <location>
        <begin position="169"/>
        <end position="204"/>
    </location>
</feature>
<sequence length="587" mass="68739">MNKSFHSTKDKSLISSRKPHKIQISHRAVMRAQTSIRSAKQTGRIYRTTPSRNEAPPPIPSYLSKNTKKEPLKPMKSQSLLNDQELIDLRESLYKNCDLSQIKTDKLNVLSGHLREYTQFCGLQRRYPEAKQANQLYKAITSELSKRAVIPVDLSKELDSFEIKKEEEMDRLTLEIIEFDDETEQKREQLKQKQQQEYNEFQKQWKKTIPDRYRKISPKLLSLMTREKKCARCGEFDKAEILKKEVDQQMQIEMEFAQSQLNLDYHEAKEKLFENQNKEMESFEKVRSHWRDVMIARHKEELAPIANRKCVIDIRKSKKNKIDSTKSHPTTTGCVSKIINEIGLDFEALLPPLMEPNDEKIIEKSKKDKILRNKQTENIKKTIKIKDEIKENNNKRNQESSNLSTHASIIRNTQDSIFQTQDAIGKFIDSDSYSSDFDDIDKNREIKNSMNENDKIESDDKFNMLINKTNENVEPNEKKDSIVPRISIHSAQKLLSNQVENNYNQKISDEINSYNYSDDENDGLVHFTNQPNQIQIENKNLIDKKDDINIVPYSNKNSTEKDDDLILGKALPNDENEYSSYYYYESN</sequence>
<organism evidence="3 4">
    <name type="scientific">Tritrichomonas musculus</name>
    <dbReference type="NCBI Taxonomy" id="1915356"/>
    <lineage>
        <taxon>Eukaryota</taxon>
        <taxon>Metamonada</taxon>
        <taxon>Parabasalia</taxon>
        <taxon>Tritrichomonadida</taxon>
        <taxon>Tritrichomonadidae</taxon>
        <taxon>Tritrichomonas</taxon>
    </lineage>
</organism>
<feature type="region of interest" description="Disordered" evidence="2">
    <location>
        <begin position="1"/>
        <end position="24"/>
    </location>
</feature>
<name>A0ABR2K1I5_9EUKA</name>